<evidence type="ECO:0000313" key="3">
    <source>
        <dbReference type="Proteomes" id="UP000030104"/>
    </source>
</evidence>
<feature type="compositionally biased region" description="Basic residues" evidence="1">
    <location>
        <begin position="61"/>
        <end position="71"/>
    </location>
</feature>
<dbReference type="OrthoDB" id="10490564at2759"/>
<dbReference type="HOGENOM" id="CLU_1949520_0_0_1"/>
<gene>
    <name evidence="2" type="ORF">PITC_057470</name>
</gene>
<sequence>MNDVVVWILLNGYFLRSTKWATRQNAYNGRSDFRNLFERGFELSLEGSNSEGCKNGEVRRERKKRDQRRRQNSALAPRSEGGESILRLALPSLSSLPRNSVSTTFCTDQIACRKTPLMKPSARRKLMRCMNAAMPSTKSKVTRRPPPAALKLICCG</sequence>
<evidence type="ECO:0000313" key="2">
    <source>
        <dbReference type="EMBL" id="KGO72771.1"/>
    </source>
</evidence>
<dbReference type="Proteomes" id="UP000030104">
    <property type="component" value="Unassembled WGS sequence"/>
</dbReference>
<keyword evidence="3" id="KW-1185">Reference proteome</keyword>
<comment type="caution">
    <text evidence="2">The sequence shown here is derived from an EMBL/GenBank/DDBJ whole genome shotgun (WGS) entry which is preliminary data.</text>
</comment>
<name>A0A0A2L0T8_PENIT</name>
<dbReference type="AlphaFoldDB" id="A0A0A2L0T8"/>
<accession>A0A0A2L0T8</accession>
<reference evidence="2 3" key="1">
    <citation type="journal article" date="2015" name="Mol. Plant Microbe Interact.">
        <title>Genome, transcriptome, and functional analyses of Penicillium expansum provide new insights into secondary metabolism and pathogenicity.</title>
        <authorList>
            <person name="Ballester A.R."/>
            <person name="Marcet-Houben M."/>
            <person name="Levin E."/>
            <person name="Sela N."/>
            <person name="Selma-Lazaro C."/>
            <person name="Carmona L."/>
            <person name="Wisniewski M."/>
            <person name="Droby S."/>
            <person name="Gonzalez-Candelas L."/>
            <person name="Gabaldon T."/>
        </authorList>
    </citation>
    <scope>NUCLEOTIDE SEQUENCE [LARGE SCALE GENOMIC DNA]</scope>
    <source>
        <strain evidence="2 3">PHI-1</strain>
    </source>
</reference>
<protein>
    <submittedName>
        <fullName evidence="2">Uncharacterized protein</fullName>
    </submittedName>
</protein>
<organism evidence="2 3">
    <name type="scientific">Penicillium italicum</name>
    <name type="common">Blue mold</name>
    <dbReference type="NCBI Taxonomy" id="40296"/>
    <lineage>
        <taxon>Eukaryota</taxon>
        <taxon>Fungi</taxon>
        <taxon>Dikarya</taxon>
        <taxon>Ascomycota</taxon>
        <taxon>Pezizomycotina</taxon>
        <taxon>Eurotiomycetes</taxon>
        <taxon>Eurotiomycetidae</taxon>
        <taxon>Eurotiales</taxon>
        <taxon>Aspergillaceae</taxon>
        <taxon>Penicillium</taxon>
    </lineage>
</organism>
<proteinExistence type="predicted"/>
<dbReference type="OMA" id="CMNAAMP"/>
<dbReference type="STRING" id="40296.A0A0A2L0T8"/>
<dbReference type="EMBL" id="JQGA01000866">
    <property type="protein sequence ID" value="KGO72771.1"/>
    <property type="molecule type" value="Genomic_DNA"/>
</dbReference>
<evidence type="ECO:0000256" key="1">
    <source>
        <dbReference type="SAM" id="MobiDB-lite"/>
    </source>
</evidence>
<feature type="region of interest" description="Disordered" evidence="1">
    <location>
        <begin position="48"/>
        <end position="80"/>
    </location>
</feature>